<dbReference type="EMBL" id="AAGW02010043">
    <property type="status" value="NOT_ANNOTATED_CDS"/>
    <property type="molecule type" value="Genomic_DNA"/>
</dbReference>
<feature type="compositionally biased region" description="Polar residues" evidence="7">
    <location>
        <begin position="125"/>
        <end position="144"/>
    </location>
</feature>
<protein>
    <submittedName>
        <fullName evidence="9">Fibroblast growth factor binding protein 2</fullName>
    </submittedName>
</protein>
<dbReference type="Proteomes" id="UP000001811">
    <property type="component" value="Chromosome 2"/>
</dbReference>
<feature type="region of interest" description="Disordered" evidence="7">
    <location>
        <begin position="120"/>
        <end position="157"/>
    </location>
</feature>
<dbReference type="AlphaFoldDB" id="G1TC17"/>
<dbReference type="GeneID" id="100345659"/>
<dbReference type="STRING" id="9986.ENSOCUP00000014297"/>
<evidence type="ECO:0000313" key="10">
    <source>
        <dbReference type="Proteomes" id="UP000001811"/>
    </source>
</evidence>
<dbReference type="PaxDb" id="9986-ENSOCUP00000014297"/>
<dbReference type="eggNOG" id="ENOG502S0EZ">
    <property type="taxonomic scope" value="Eukaryota"/>
</dbReference>
<evidence type="ECO:0000256" key="8">
    <source>
        <dbReference type="SAM" id="SignalP"/>
    </source>
</evidence>
<dbReference type="GO" id="GO:0019838">
    <property type="term" value="F:growth factor binding"/>
    <property type="evidence" value="ECO:0007669"/>
    <property type="project" value="UniProtKB-KW"/>
</dbReference>
<dbReference type="PANTHER" id="PTHR15258:SF1">
    <property type="entry name" value="FIBROBLAST GROWTH FACTOR-BINDING PROTEIN 2"/>
    <property type="match status" value="1"/>
</dbReference>
<name>G1TC17_RABIT</name>
<dbReference type="InParanoid" id="G1TC17"/>
<proteinExistence type="inferred from homology"/>
<evidence type="ECO:0000256" key="1">
    <source>
        <dbReference type="ARBA" id="ARBA00004613"/>
    </source>
</evidence>
<comment type="subcellular location">
    <subcellularLocation>
        <location evidence="1">Secreted</location>
    </subcellularLocation>
</comment>
<accession>G1TC17</accession>
<feature type="region of interest" description="Disordered" evidence="7">
    <location>
        <begin position="172"/>
        <end position="198"/>
    </location>
</feature>
<dbReference type="GO" id="GO:0005576">
    <property type="term" value="C:extracellular region"/>
    <property type="evidence" value="ECO:0007669"/>
    <property type="project" value="UniProtKB-SubCell"/>
</dbReference>
<dbReference type="KEGG" id="ocu:100345659"/>
<sequence length="226" mass="24735">MKSILCLLLLALCSLGTWGQSPRPTQGHTQEELHFQTRGRDSCTMRTSSLGQGAGEFQLRVDCQGQGQVYWCEWSGQPGLCPAFTAKPNLYWTQALQELKHLNHACQEAPVLSPPVCRKAGPQAHLQQMASSLQSIPAPSQHPQTAEAKEPSPKPVVPVKPTNAMLLGQGSEEKLAKAKSTIEPTVKATQPEARPRGDKEAGKMAQELFWEPLRAVFAFLISLFRG</sequence>
<organism evidence="9 10">
    <name type="scientific">Oryctolagus cuniculus</name>
    <name type="common">Rabbit</name>
    <dbReference type="NCBI Taxonomy" id="9986"/>
    <lineage>
        <taxon>Eukaryota</taxon>
        <taxon>Metazoa</taxon>
        <taxon>Chordata</taxon>
        <taxon>Craniata</taxon>
        <taxon>Vertebrata</taxon>
        <taxon>Euteleostomi</taxon>
        <taxon>Mammalia</taxon>
        <taxon>Eutheria</taxon>
        <taxon>Euarchontoglires</taxon>
        <taxon>Glires</taxon>
        <taxon>Lagomorpha</taxon>
        <taxon>Leporidae</taxon>
        <taxon>Oryctolagus</taxon>
    </lineage>
</organism>
<keyword evidence="4 8" id="KW-0732">Signal</keyword>
<evidence type="ECO:0000256" key="5">
    <source>
        <dbReference type="ARBA" id="ARBA00023157"/>
    </source>
</evidence>
<evidence type="ECO:0000256" key="2">
    <source>
        <dbReference type="ARBA" id="ARBA00008326"/>
    </source>
</evidence>
<reference evidence="9" key="2">
    <citation type="submission" date="2025-08" db="UniProtKB">
        <authorList>
            <consortium name="Ensembl"/>
        </authorList>
    </citation>
    <scope>IDENTIFICATION</scope>
    <source>
        <strain evidence="9">Thorbecke</strain>
    </source>
</reference>
<feature type="signal peptide" evidence="8">
    <location>
        <begin position="1"/>
        <end position="19"/>
    </location>
</feature>
<evidence type="ECO:0000256" key="6">
    <source>
        <dbReference type="ARBA" id="ARBA00023183"/>
    </source>
</evidence>
<dbReference type="OrthoDB" id="8941648at2759"/>
<dbReference type="GeneTree" id="ENSGT00940000154372"/>
<keyword evidence="5" id="KW-1015">Disulfide bond</keyword>
<keyword evidence="3" id="KW-0964">Secreted</keyword>
<dbReference type="Bgee" id="ENSOCUG00000016638">
    <property type="expression patterns" value="Expressed in blood and 2 other cell types or tissues"/>
</dbReference>
<dbReference type="GO" id="GO:0007267">
    <property type="term" value="P:cell-cell signaling"/>
    <property type="evidence" value="ECO:0007669"/>
    <property type="project" value="TreeGrafter"/>
</dbReference>
<keyword evidence="10" id="KW-1185">Reference proteome</keyword>
<feature type="chain" id="PRO_5003422374" evidence="8">
    <location>
        <begin position="20"/>
        <end position="226"/>
    </location>
</feature>
<keyword evidence="6" id="KW-0340">Growth factor binding</keyword>
<dbReference type="OMA" id="QGKSYWC"/>
<dbReference type="Pfam" id="PF06473">
    <property type="entry name" value="FGF-BP1"/>
    <property type="match status" value="1"/>
</dbReference>
<dbReference type="Ensembl" id="ENSOCUT00000016630.1">
    <property type="protein sequence ID" value="ENSOCUP00000014297.1"/>
    <property type="gene ID" value="ENSOCUG00000016638.1"/>
</dbReference>
<reference evidence="9 10" key="1">
    <citation type="journal article" date="2011" name="Nature">
        <title>A high-resolution map of human evolutionary constraint using 29 mammals.</title>
        <authorList>
            <person name="Lindblad-Toh K."/>
            <person name="Garber M."/>
            <person name="Zuk O."/>
            <person name="Lin M.F."/>
            <person name="Parker B.J."/>
            <person name="Washietl S."/>
            <person name="Kheradpour P."/>
            <person name="Ernst J."/>
            <person name="Jordan G."/>
            <person name="Mauceli E."/>
            <person name="Ward L.D."/>
            <person name="Lowe C.B."/>
            <person name="Holloway A.K."/>
            <person name="Clamp M."/>
            <person name="Gnerre S."/>
            <person name="Alfoldi J."/>
            <person name="Beal K."/>
            <person name="Chang J."/>
            <person name="Clawson H."/>
            <person name="Cuff J."/>
            <person name="Di Palma F."/>
            <person name="Fitzgerald S."/>
            <person name="Flicek P."/>
            <person name="Guttman M."/>
            <person name="Hubisz M.J."/>
            <person name="Jaffe D.B."/>
            <person name="Jungreis I."/>
            <person name="Kent W.J."/>
            <person name="Kostka D."/>
            <person name="Lara M."/>
            <person name="Martins A.L."/>
            <person name="Massingham T."/>
            <person name="Moltke I."/>
            <person name="Raney B.J."/>
            <person name="Rasmussen M.D."/>
            <person name="Robinson J."/>
            <person name="Stark A."/>
            <person name="Vilella A.J."/>
            <person name="Wen J."/>
            <person name="Xie X."/>
            <person name="Zody M.C."/>
            <person name="Baldwin J."/>
            <person name="Bloom T."/>
            <person name="Chin C.W."/>
            <person name="Heiman D."/>
            <person name="Nicol R."/>
            <person name="Nusbaum C."/>
            <person name="Young S."/>
            <person name="Wilkinson J."/>
            <person name="Worley K.C."/>
            <person name="Kovar C.L."/>
            <person name="Muzny D.M."/>
            <person name="Gibbs R.A."/>
            <person name="Cree A."/>
            <person name="Dihn H.H."/>
            <person name="Fowler G."/>
            <person name="Jhangiani S."/>
            <person name="Joshi V."/>
            <person name="Lee S."/>
            <person name="Lewis L.R."/>
            <person name="Nazareth L.V."/>
            <person name="Okwuonu G."/>
            <person name="Santibanez J."/>
            <person name="Warren W.C."/>
            <person name="Mardis E.R."/>
            <person name="Weinstock G.M."/>
            <person name="Wilson R.K."/>
            <person name="Delehaunty K."/>
            <person name="Dooling D."/>
            <person name="Fronik C."/>
            <person name="Fulton L."/>
            <person name="Fulton B."/>
            <person name="Graves T."/>
            <person name="Minx P."/>
            <person name="Sodergren E."/>
            <person name="Birney E."/>
            <person name="Margulies E.H."/>
            <person name="Herrero J."/>
            <person name="Green E.D."/>
            <person name="Haussler D."/>
            <person name="Siepel A."/>
            <person name="Goldman N."/>
            <person name="Pollard K.S."/>
            <person name="Pedersen J.S."/>
            <person name="Lander E.S."/>
            <person name="Kellis M."/>
        </authorList>
    </citation>
    <scope>NUCLEOTIDE SEQUENCE [LARGE SCALE GENOMIC DNA]</scope>
    <source>
        <strain evidence="9 10">Thorbecke inbred</strain>
    </source>
</reference>
<dbReference type="PANTHER" id="PTHR15258">
    <property type="entry name" value="FGF BINDING PROTEIN-RELATED"/>
    <property type="match status" value="1"/>
</dbReference>
<comment type="similarity">
    <text evidence="2">Belongs to the fibroblast growth factor-binding protein family.</text>
</comment>
<evidence type="ECO:0000256" key="3">
    <source>
        <dbReference type="ARBA" id="ARBA00022525"/>
    </source>
</evidence>
<dbReference type="CTD" id="83888"/>
<evidence type="ECO:0000256" key="4">
    <source>
        <dbReference type="ARBA" id="ARBA00022729"/>
    </source>
</evidence>
<dbReference type="InterPro" id="IPR010510">
    <property type="entry name" value="FGF1-bd"/>
</dbReference>
<gene>
    <name evidence="9" type="primary">FGFBP2</name>
</gene>
<dbReference type="HOGENOM" id="CLU_086542_0_0_1"/>
<evidence type="ECO:0000313" key="9">
    <source>
        <dbReference type="Ensembl" id="ENSOCUP00000014297.1"/>
    </source>
</evidence>
<reference evidence="9" key="3">
    <citation type="submission" date="2025-09" db="UniProtKB">
        <authorList>
            <consortium name="Ensembl"/>
        </authorList>
    </citation>
    <scope>IDENTIFICATION</scope>
    <source>
        <strain evidence="9">Thorbecke</strain>
    </source>
</reference>
<evidence type="ECO:0000256" key="7">
    <source>
        <dbReference type="SAM" id="MobiDB-lite"/>
    </source>
</evidence>